<evidence type="ECO:0000313" key="2">
    <source>
        <dbReference type="Proteomes" id="UP001501475"/>
    </source>
</evidence>
<gene>
    <name evidence="1" type="ORF">GCM10009810_14130</name>
</gene>
<reference evidence="2" key="1">
    <citation type="journal article" date="2019" name="Int. J. Syst. Evol. Microbiol.">
        <title>The Global Catalogue of Microorganisms (GCM) 10K type strain sequencing project: providing services to taxonomists for standard genome sequencing and annotation.</title>
        <authorList>
            <consortium name="The Broad Institute Genomics Platform"/>
            <consortium name="The Broad Institute Genome Sequencing Center for Infectious Disease"/>
            <person name="Wu L."/>
            <person name="Ma J."/>
        </authorList>
    </citation>
    <scope>NUCLEOTIDE SEQUENCE [LARGE SCALE GENOMIC DNA]</scope>
    <source>
        <strain evidence="2">JCM 15591</strain>
    </source>
</reference>
<name>A0ABP4WMS6_9MICO</name>
<evidence type="ECO:0008006" key="3">
    <source>
        <dbReference type="Google" id="ProtNLM"/>
    </source>
</evidence>
<dbReference type="EMBL" id="BAAAPN010000034">
    <property type="protein sequence ID" value="GAA1755507.1"/>
    <property type="molecule type" value="Genomic_DNA"/>
</dbReference>
<dbReference type="RefSeq" id="WP_324386085.1">
    <property type="nucleotide sequence ID" value="NZ_BAAAPN010000034.1"/>
</dbReference>
<protein>
    <recommendedName>
        <fullName evidence="3">PqqD family protein</fullName>
    </recommendedName>
</protein>
<evidence type="ECO:0000313" key="1">
    <source>
        <dbReference type="EMBL" id="GAA1755507.1"/>
    </source>
</evidence>
<organism evidence="1 2">
    <name type="scientific">Nostocoides vanveenii</name>
    <dbReference type="NCBI Taxonomy" id="330835"/>
    <lineage>
        <taxon>Bacteria</taxon>
        <taxon>Bacillati</taxon>
        <taxon>Actinomycetota</taxon>
        <taxon>Actinomycetes</taxon>
        <taxon>Micrococcales</taxon>
        <taxon>Intrasporangiaceae</taxon>
        <taxon>Nostocoides</taxon>
    </lineage>
</organism>
<accession>A0ABP4WMS6</accession>
<dbReference type="Pfam" id="PF05402">
    <property type="entry name" value="PqqD"/>
    <property type="match status" value="1"/>
</dbReference>
<comment type="caution">
    <text evidence="1">The sequence shown here is derived from an EMBL/GenBank/DDBJ whole genome shotgun (WGS) entry which is preliminary data.</text>
</comment>
<proteinExistence type="predicted"/>
<keyword evidence="2" id="KW-1185">Reference proteome</keyword>
<sequence length="96" mass="10296">MTARRQRWAWVDHPGADGSEPTFYVLALPDGSPYALSSLSALIWQLALARDADIPAVVAQQVGVPVSEARDMVGVVLVDLADKGLIPRQQTTVPTT</sequence>
<dbReference type="InterPro" id="IPR008792">
    <property type="entry name" value="PQQD"/>
</dbReference>
<dbReference type="Proteomes" id="UP001501475">
    <property type="component" value="Unassembled WGS sequence"/>
</dbReference>